<dbReference type="AlphaFoldDB" id="A0A6A6BGT5"/>
<evidence type="ECO:0000259" key="3">
    <source>
        <dbReference type="Pfam" id="PF24476"/>
    </source>
</evidence>
<dbReference type="PANTHER" id="PTHR35186">
    <property type="entry name" value="ANK_REP_REGION DOMAIN-CONTAINING PROTEIN"/>
    <property type="match status" value="1"/>
</dbReference>
<feature type="chain" id="PRO_5025669074" description="DUF7580 domain-containing protein" evidence="2">
    <location>
        <begin position="21"/>
        <end position="572"/>
    </location>
</feature>
<evidence type="ECO:0000313" key="5">
    <source>
        <dbReference type="Proteomes" id="UP000799438"/>
    </source>
</evidence>
<dbReference type="InterPro" id="IPR056002">
    <property type="entry name" value="DUF7580"/>
</dbReference>
<dbReference type="PANTHER" id="PTHR35186:SF4">
    <property type="entry name" value="PRION-INHIBITION AND PROPAGATION HELO DOMAIN-CONTAINING PROTEIN"/>
    <property type="match status" value="1"/>
</dbReference>
<sequence length="572" mass="65062">MSGVELAGLVLAVLPLVIQALEDYNEGLDPIKAFIRWERELPSFIRKLRNQHVQYELTLRLLLTPITTEYELAEMITDPSGDLWKDPEMAIKLEEKLGEAYQAYQGTMTDIDAIMKKIASKLDLNRDPTVLKIKRNDLEAMLAANPRSKTGQRFEFTKRAKFSMNKKKIKSLLDELDECNKELERFTEKSEKLEPYRRASKPSLAQKIQKIQSYARTLHYTLLEAFSCSCRDSHCTNLQLEQRELGLKSGVRKTKGEPETFTISFTDKSLPFVWQEARICFSEEIKDISAGFGELNLSPRFGRSVSFLTPPPTPQSLHRRSSSGDSTSEKKEVRDLCSTFRTFEASEKAYISFSFEKGRLWGGQPVPPTSLKPFRSAEAVTLEDLLNGVAKSRLSKKERYTLAVTLASSILQLHASPWIGDHWSKRDIIFYRTISNTPRTIDIERPHVTQKLKPNPIQSNGKAFMNKNTTLLALGVLLLELYFGQSYEDQLGVSFDEQMNTSMAVWANAYEWYQTEQEDLSAAFQGAIAHCFRCFGDPSASLQDPLFLQAAIEQIVLPLQDELGQFLGRSFD</sequence>
<dbReference type="Proteomes" id="UP000799438">
    <property type="component" value="Unassembled WGS sequence"/>
</dbReference>
<organism evidence="4 5">
    <name type="scientific">Aplosporella prunicola CBS 121167</name>
    <dbReference type="NCBI Taxonomy" id="1176127"/>
    <lineage>
        <taxon>Eukaryota</taxon>
        <taxon>Fungi</taxon>
        <taxon>Dikarya</taxon>
        <taxon>Ascomycota</taxon>
        <taxon>Pezizomycotina</taxon>
        <taxon>Dothideomycetes</taxon>
        <taxon>Dothideomycetes incertae sedis</taxon>
        <taxon>Botryosphaeriales</taxon>
        <taxon>Aplosporellaceae</taxon>
        <taxon>Aplosporella</taxon>
    </lineage>
</organism>
<name>A0A6A6BGT5_9PEZI</name>
<dbReference type="Pfam" id="PF24476">
    <property type="entry name" value="DUF7580"/>
    <property type="match status" value="1"/>
</dbReference>
<feature type="domain" description="DUF7580" evidence="3">
    <location>
        <begin position="206"/>
        <end position="565"/>
    </location>
</feature>
<evidence type="ECO:0000313" key="4">
    <source>
        <dbReference type="EMBL" id="KAF2142808.1"/>
    </source>
</evidence>
<gene>
    <name evidence="4" type="ORF">K452DRAFT_307725</name>
</gene>
<evidence type="ECO:0000256" key="1">
    <source>
        <dbReference type="SAM" id="MobiDB-lite"/>
    </source>
</evidence>
<reference evidence="4" key="1">
    <citation type="journal article" date="2020" name="Stud. Mycol.">
        <title>101 Dothideomycetes genomes: a test case for predicting lifestyles and emergence of pathogens.</title>
        <authorList>
            <person name="Haridas S."/>
            <person name="Albert R."/>
            <person name="Binder M."/>
            <person name="Bloem J."/>
            <person name="Labutti K."/>
            <person name="Salamov A."/>
            <person name="Andreopoulos B."/>
            <person name="Baker S."/>
            <person name="Barry K."/>
            <person name="Bills G."/>
            <person name="Bluhm B."/>
            <person name="Cannon C."/>
            <person name="Castanera R."/>
            <person name="Culley D."/>
            <person name="Daum C."/>
            <person name="Ezra D."/>
            <person name="Gonzalez J."/>
            <person name="Henrissat B."/>
            <person name="Kuo A."/>
            <person name="Liang C."/>
            <person name="Lipzen A."/>
            <person name="Lutzoni F."/>
            <person name="Magnuson J."/>
            <person name="Mondo S."/>
            <person name="Nolan M."/>
            <person name="Ohm R."/>
            <person name="Pangilinan J."/>
            <person name="Park H.-J."/>
            <person name="Ramirez L."/>
            <person name="Alfaro M."/>
            <person name="Sun H."/>
            <person name="Tritt A."/>
            <person name="Yoshinaga Y."/>
            <person name="Zwiers L.-H."/>
            <person name="Turgeon B."/>
            <person name="Goodwin S."/>
            <person name="Spatafora J."/>
            <person name="Crous P."/>
            <person name="Grigoriev I."/>
        </authorList>
    </citation>
    <scope>NUCLEOTIDE SEQUENCE</scope>
    <source>
        <strain evidence="4">CBS 121167</strain>
    </source>
</reference>
<evidence type="ECO:0000256" key="2">
    <source>
        <dbReference type="SAM" id="SignalP"/>
    </source>
</evidence>
<dbReference type="RefSeq" id="XP_033398520.1">
    <property type="nucleotide sequence ID" value="XM_033543097.1"/>
</dbReference>
<protein>
    <recommendedName>
        <fullName evidence="3">DUF7580 domain-containing protein</fullName>
    </recommendedName>
</protein>
<feature type="region of interest" description="Disordered" evidence="1">
    <location>
        <begin position="308"/>
        <end position="330"/>
    </location>
</feature>
<accession>A0A6A6BGT5</accession>
<dbReference type="OrthoDB" id="3565018at2759"/>
<proteinExistence type="predicted"/>
<feature type="signal peptide" evidence="2">
    <location>
        <begin position="1"/>
        <end position="20"/>
    </location>
</feature>
<dbReference type="GeneID" id="54300594"/>
<keyword evidence="5" id="KW-1185">Reference proteome</keyword>
<keyword evidence="2" id="KW-0732">Signal</keyword>
<dbReference type="EMBL" id="ML995483">
    <property type="protein sequence ID" value="KAF2142808.1"/>
    <property type="molecule type" value="Genomic_DNA"/>
</dbReference>